<dbReference type="PANTHER" id="PTHR43060:SF15">
    <property type="entry name" value="3-HYDROXYISOBUTYRATE DEHYDROGENASE-LIKE 1, MITOCHONDRIAL-RELATED"/>
    <property type="match status" value="1"/>
</dbReference>
<accession>A0A2T7UAT4</accession>
<reference evidence="6" key="1">
    <citation type="submission" date="2017-04" db="EMBL/GenBank/DDBJ databases">
        <title>Unexpected and diverse lifestyles within the genus Limnohabitans.</title>
        <authorList>
            <person name="Kasalicky V."/>
            <person name="Mehrshad M."/>
            <person name="Andrei S.-A."/>
            <person name="Salcher M."/>
            <person name="Kratochvilova H."/>
            <person name="Simek K."/>
            <person name="Ghai R."/>
        </authorList>
    </citation>
    <scope>NUCLEOTIDE SEQUENCE [LARGE SCALE GENOMIC DNA]</scope>
    <source>
        <strain evidence="6">II-D5</strain>
    </source>
</reference>
<gene>
    <name evidence="6" type="ORF">H663_015665</name>
</gene>
<dbReference type="AlphaFoldDB" id="A0A2T7UAT4"/>
<dbReference type="InterPro" id="IPR013328">
    <property type="entry name" value="6PGD_dom2"/>
</dbReference>
<organism evidence="6 7">
    <name type="scientific">Limnohabitans planktonicus II-D5</name>
    <dbReference type="NCBI Taxonomy" id="1293045"/>
    <lineage>
        <taxon>Bacteria</taxon>
        <taxon>Pseudomonadati</taxon>
        <taxon>Pseudomonadota</taxon>
        <taxon>Betaproteobacteria</taxon>
        <taxon>Burkholderiales</taxon>
        <taxon>Comamonadaceae</taxon>
        <taxon>Limnohabitans</taxon>
    </lineage>
</organism>
<keyword evidence="1" id="KW-0560">Oxidoreductase</keyword>
<protein>
    <submittedName>
        <fullName evidence="6">6-phosphogluconate dehydrogenase</fullName>
    </submittedName>
</protein>
<dbReference type="Pfam" id="PF03446">
    <property type="entry name" value="NAD_binding_2"/>
    <property type="match status" value="1"/>
</dbReference>
<dbReference type="STRING" id="1293045.H663_11760"/>
<comment type="caution">
    <text evidence="6">The sequence shown here is derived from an EMBL/GenBank/DDBJ whole genome shotgun (WGS) entry which is preliminary data.</text>
</comment>
<dbReference type="InterPro" id="IPR008927">
    <property type="entry name" value="6-PGluconate_DH-like_C_sf"/>
</dbReference>
<keyword evidence="2" id="KW-0520">NAD</keyword>
<evidence type="ECO:0000313" key="7">
    <source>
        <dbReference type="Proteomes" id="UP000037507"/>
    </source>
</evidence>
<dbReference type="Gene3D" id="1.10.1040.10">
    <property type="entry name" value="N-(1-d-carboxylethyl)-l-norvaline Dehydrogenase, domain 2"/>
    <property type="match status" value="1"/>
</dbReference>
<dbReference type="InterPro" id="IPR006115">
    <property type="entry name" value="6PGDH_NADP-bd"/>
</dbReference>
<evidence type="ECO:0000256" key="2">
    <source>
        <dbReference type="ARBA" id="ARBA00023027"/>
    </source>
</evidence>
<evidence type="ECO:0000256" key="3">
    <source>
        <dbReference type="PIRSR" id="PIRSR000103-1"/>
    </source>
</evidence>
<dbReference type="RefSeq" id="WP_053173217.1">
    <property type="nucleotide sequence ID" value="NZ_LFYT02000024.1"/>
</dbReference>
<dbReference type="EMBL" id="LFYT02000024">
    <property type="protein sequence ID" value="PVE41768.1"/>
    <property type="molecule type" value="Genomic_DNA"/>
</dbReference>
<evidence type="ECO:0000256" key="1">
    <source>
        <dbReference type="ARBA" id="ARBA00023002"/>
    </source>
</evidence>
<feature type="domain" description="6-phosphogluconate dehydrogenase NADP-binding" evidence="4">
    <location>
        <begin position="4"/>
        <end position="163"/>
    </location>
</feature>
<feature type="active site" evidence="3">
    <location>
        <position position="172"/>
    </location>
</feature>
<dbReference type="GO" id="GO:0016491">
    <property type="term" value="F:oxidoreductase activity"/>
    <property type="evidence" value="ECO:0007669"/>
    <property type="project" value="UniProtKB-KW"/>
</dbReference>
<sequence>MQHIGFVGASGLMGHGMAKNIRAKGFDLSITVHQRTAPVQDLLAAGARQVSAYSDLAACDAVLICVTGSPQVEAVVAGPGGILSQARAGLIVIDTSTSEPESTRRLAALCAAQGVIYVDAPLTRTPIEAEAGKLNSMVGASPEVFARIEPVIRAYSENVFHVGEMGSGHVIKLLNNFVAQAICTATAEAFSVGAKAGVDLDKLVQVISAGGVNSGLFQLMSKTLQGDYGAMKFELNNAAKDLRYYSHLTESVKVPSMIGTSVHQALNTAVALGYGSEMVPSLVKAQAQLNQVTIVKA</sequence>
<dbReference type="SUPFAM" id="SSF48179">
    <property type="entry name" value="6-phosphogluconate dehydrogenase C-terminal domain-like"/>
    <property type="match status" value="1"/>
</dbReference>
<dbReference type="GO" id="GO:0050661">
    <property type="term" value="F:NADP binding"/>
    <property type="evidence" value="ECO:0007669"/>
    <property type="project" value="InterPro"/>
</dbReference>
<dbReference type="Pfam" id="PF14833">
    <property type="entry name" value="NAD_binding_11"/>
    <property type="match status" value="1"/>
</dbReference>
<dbReference type="SUPFAM" id="SSF51735">
    <property type="entry name" value="NAD(P)-binding Rossmann-fold domains"/>
    <property type="match status" value="1"/>
</dbReference>
<dbReference type="PIRSF" id="PIRSF000103">
    <property type="entry name" value="HIBADH"/>
    <property type="match status" value="1"/>
</dbReference>
<feature type="domain" description="3-hydroxyisobutyrate dehydrogenase-like NAD-binding" evidence="5">
    <location>
        <begin position="166"/>
        <end position="277"/>
    </location>
</feature>
<keyword evidence="7" id="KW-1185">Reference proteome</keyword>
<evidence type="ECO:0000259" key="4">
    <source>
        <dbReference type="Pfam" id="PF03446"/>
    </source>
</evidence>
<dbReference type="InterPro" id="IPR029154">
    <property type="entry name" value="HIBADH-like_NADP-bd"/>
</dbReference>
<dbReference type="Gene3D" id="3.40.50.720">
    <property type="entry name" value="NAD(P)-binding Rossmann-like Domain"/>
    <property type="match status" value="1"/>
</dbReference>
<dbReference type="GO" id="GO:0051287">
    <property type="term" value="F:NAD binding"/>
    <property type="evidence" value="ECO:0007669"/>
    <property type="project" value="InterPro"/>
</dbReference>
<evidence type="ECO:0000259" key="5">
    <source>
        <dbReference type="Pfam" id="PF14833"/>
    </source>
</evidence>
<dbReference type="PANTHER" id="PTHR43060">
    <property type="entry name" value="3-HYDROXYISOBUTYRATE DEHYDROGENASE-LIKE 1, MITOCHONDRIAL-RELATED"/>
    <property type="match status" value="1"/>
</dbReference>
<evidence type="ECO:0000313" key="6">
    <source>
        <dbReference type="EMBL" id="PVE41768.1"/>
    </source>
</evidence>
<name>A0A2T7UAT4_9BURK</name>
<dbReference type="OrthoDB" id="9786703at2"/>
<proteinExistence type="predicted"/>
<dbReference type="InterPro" id="IPR036291">
    <property type="entry name" value="NAD(P)-bd_dom_sf"/>
</dbReference>
<dbReference type="Proteomes" id="UP000037507">
    <property type="component" value="Unassembled WGS sequence"/>
</dbReference>
<dbReference type="InterPro" id="IPR015815">
    <property type="entry name" value="HIBADH-related"/>
</dbReference>